<keyword evidence="4" id="KW-0472">Membrane</keyword>
<evidence type="ECO:0000256" key="3">
    <source>
        <dbReference type="ARBA" id="ARBA00023163"/>
    </source>
</evidence>
<dbReference type="InterPro" id="IPR041522">
    <property type="entry name" value="CdaR_GGDEF"/>
</dbReference>
<dbReference type="PROSITE" id="PS00041">
    <property type="entry name" value="HTH_ARAC_FAMILY_1"/>
    <property type="match status" value="1"/>
</dbReference>
<dbReference type="Gene3D" id="3.30.450.20">
    <property type="entry name" value="PAS domain"/>
    <property type="match status" value="1"/>
</dbReference>
<dbReference type="Pfam" id="PF17853">
    <property type="entry name" value="GGDEF_2"/>
    <property type="match status" value="1"/>
</dbReference>
<dbReference type="InterPro" id="IPR018060">
    <property type="entry name" value="HTH_AraC"/>
</dbReference>
<evidence type="ECO:0000256" key="4">
    <source>
        <dbReference type="SAM" id="Phobius"/>
    </source>
</evidence>
<dbReference type="SUPFAM" id="SSF46689">
    <property type="entry name" value="Homeodomain-like"/>
    <property type="match status" value="1"/>
</dbReference>
<dbReference type="Pfam" id="PF12833">
    <property type="entry name" value="HTH_18"/>
    <property type="match status" value="1"/>
</dbReference>
<evidence type="ECO:0000256" key="1">
    <source>
        <dbReference type="ARBA" id="ARBA00023015"/>
    </source>
</evidence>
<keyword evidence="3" id="KW-0804">Transcription</keyword>
<feature type="transmembrane region" description="Helical" evidence="4">
    <location>
        <begin position="12"/>
        <end position="32"/>
    </location>
</feature>
<keyword evidence="7" id="KW-1185">Reference proteome</keyword>
<sequence length="754" mass="86985">MRIRPPKFLLRLFLFSVLLGTLPVLILGVLSYQKSSEIIQDKVAKGNMLNLEQTQMRVEQILKTADKSVTQFMSSSLVNSALNMSLTPDQFDTVNSMLQGLHQLQSFDLGIHDILLVSLNRGWAIDNTTEVHRLESFIQADMVKNYTQSGKTSFWTHAGSASEEIHMVKKLPLHSSTPSGIIIVKFKSKEINKLLANNSELGDVMILDENGLVLAHSDATQIGKDYSGRGELLSIRNNTEAVGTYTSSQHGDMGVTFRKSPYNGWMYISVSSVDLITKDSKAIEWYTYTACLLILVVTMLLSWLGSRRMYSPIHLLYRSLQAEPEITKPAERDELSFIGRQVNEMLDTKHRMIGIIEGQRRQVEELFMIKLFQGEVRVQEIQEKLTGFAYKKDWNRIYVMAVQIDTLNGTRYDEMDEDLLLFAINNIVDEIVPVSERLKPTVIHRTQVTLLECRGEQEEAYKKRVNELAAEIRQKVGQFLELEVSVGISRFYNTVEEARMAYQDATEALKYTIRTGAGSVIYIEDVEPEGTILSLFQGRIEQELLDAVKLADFAQADQLLENYLQEIFQEKVNHREYFVPLTAFLLELVRMAQNLGEPIASLYDGEKSLIDQLYRMRTVKEIGQWFREALIYPMMELFEKKRKTQYMRISDQMLDMIHHEVETDLSLDLCATRLGYHPDYIRGVFRREAGVNFSEYLSNFRLQKAKEMLVDTELKISEIAERLRYNNSQNFIRYFRKQEGMTPGQYREKHLLRE</sequence>
<dbReference type="InterPro" id="IPR009057">
    <property type="entry name" value="Homeodomain-like_sf"/>
</dbReference>
<accession>A0ABX1YX39</accession>
<organism evidence="6 7">
    <name type="scientific">Paenibacillus germinis</name>
    <dbReference type="NCBI Taxonomy" id="2654979"/>
    <lineage>
        <taxon>Bacteria</taxon>
        <taxon>Bacillati</taxon>
        <taxon>Bacillota</taxon>
        <taxon>Bacilli</taxon>
        <taxon>Bacillales</taxon>
        <taxon>Paenibacillaceae</taxon>
        <taxon>Paenibacillus</taxon>
    </lineage>
</organism>
<dbReference type="PRINTS" id="PR00032">
    <property type="entry name" value="HTHARAC"/>
</dbReference>
<gene>
    <name evidence="6" type="ORF">GC102_00775</name>
</gene>
<dbReference type="RefSeq" id="WP_171687804.1">
    <property type="nucleotide sequence ID" value="NZ_WHOC01000007.1"/>
</dbReference>
<keyword evidence="2" id="KW-0238">DNA-binding</keyword>
<keyword evidence="4" id="KW-1133">Transmembrane helix</keyword>
<proteinExistence type="predicted"/>
<keyword evidence="1" id="KW-0805">Transcription regulation</keyword>
<evidence type="ECO:0000256" key="2">
    <source>
        <dbReference type="ARBA" id="ARBA00023125"/>
    </source>
</evidence>
<dbReference type="SMART" id="SM00342">
    <property type="entry name" value="HTH_ARAC"/>
    <property type="match status" value="1"/>
</dbReference>
<dbReference type="Proteomes" id="UP000658690">
    <property type="component" value="Unassembled WGS sequence"/>
</dbReference>
<dbReference type="EMBL" id="WHOC01000007">
    <property type="protein sequence ID" value="NOU84323.1"/>
    <property type="molecule type" value="Genomic_DNA"/>
</dbReference>
<evidence type="ECO:0000313" key="7">
    <source>
        <dbReference type="Proteomes" id="UP000658690"/>
    </source>
</evidence>
<dbReference type="CDD" id="cd18774">
    <property type="entry name" value="PDC2_HK_sensor"/>
    <property type="match status" value="1"/>
</dbReference>
<comment type="caution">
    <text evidence="6">The sequence shown here is derived from an EMBL/GenBank/DDBJ whole genome shotgun (WGS) entry which is preliminary data.</text>
</comment>
<feature type="domain" description="HTH araC/xylS-type" evidence="5">
    <location>
        <begin position="651"/>
        <end position="749"/>
    </location>
</feature>
<dbReference type="Gene3D" id="1.10.10.60">
    <property type="entry name" value="Homeodomain-like"/>
    <property type="match status" value="2"/>
</dbReference>
<evidence type="ECO:0000313" key="6">
    <source>
        <dbReference type="EMBL" id="NOU84323.1"/>
    </source>
</evidence>
<dbReference type="PROSITE" id="PS01124">
    <property type="entry name" value="HTH_ARAC_FAMILY_2"/>
    <property type="match status" value="1"/>
</dbReference>
<dbReference type="PANTHER" id="PTHR43280">
    <property type="entry name" value="ARAC-FAMILY TRANSCRIPTIONAL REGULATOR"/>
    <property type="match status" value="1"/>
</dbReference>
<name>A0ABX1YX39_9BACL</name>
<protein>
    <submittedName>
        <fullName evidence="6">Helix-turn-helix domain-containing protein</fullName>
    </submittedName>
</protein>
<dbReference type="PANTHER" id="PTHR43280:SF10">
    <property type="entry name" value="REGULATORY PROTEIN POCR"/>
    <property type="match status" value="1"/>
</dbReference>
<dbReference type="InterPro" id="IPR018062">
    <property type="entry name" value="HTH_AraC-typ_CS"/>
</dbReference>
<reference evidence="6 7" key="1">
    <citation type="submission" date="2019-10" db="EMBL/GenBank/DDBJ databases">
        <title>Description of Paenibacillus choica sp. nov.</title>
        <authorList>
            <person name="Carlier A."/>
            <person name="Qi S."/>
        </authorList>
    </citation>
    <scope>NUCLEOTIDE SEQUENCE [LARGE SCALE GENOMIC DNA]</scope>
    <source>
        <strain evidence="6 7">LMG 31460</strain>
    </source>
</reference>
<evidence type="ECO:0000259" key="5">
    <source>
        <dbReference type="PROSITE" id="PS01124"/>
    </source>
</evidence>
<dbReference type="InterPro" id="IPR020449">
    <property type="entry name" value="Tscrpt_reg_AraC-type_HTH"/>
</dbReference>
<feature type="transmembrane region" description="Helical" evidence="4">
    <location>
        <begin position="285"/>
        <end position="304"/>
    </location>
</feature>
<keyword evidence="4" id="KW-0812">Transmembrane</keyword>